<evidence type="ECO:0000313" key="2">
    <source>
        <dbReference type="Proteomes" id="UP000708208"/>
    </source>
</evidence>
<sequence>NLAPTFFKWIKPAIQQTCICLAYIGKSAGRFQD</sequence>
<comment type="caution">
    <text evidence="1">The sequence shown here is derived from an EMBL/GenBank/DDBJ whole genome shotgun (WGS) entry which is preliminary data.</text>
</comment>
<name>A0A8J2NQ33_9HEXA</name>
<gene>
    <name evidence="1" type="ORF">AFUS01_LOCUS96</name>
</gene>
<proteinExistence type="predicted"/>
<dbReference type="AlphaFoldDB" id="A0A8J2NQ33"/>
<evidence type="ECO:0000313" key="1">
    <source>
        <dbReference type="EMBL" id="CAG7630648.1"/>
    </source>
</evidence>
<dbReference type="EMBL" id="CAJVCH010000119">
    <property type="protein sequence ID" value="CAG7630648.1"/>
    <property type="molecule type" value="Genomic_DNA"/>
</dbReference>
<keyword evidence="2" id="KW-1185">Reference proteome</keyword>
<reference evidence="1" key="1">
    <citation type="submission" date="2021-06" db="EMBL/GenBank/DDBJ databases">
        <authorList>
            <person name="Hodson N. C."/>
            <person name="Mongue J. A."/>
            <person name="Jaron S. K."/>
        </authorList>
    </citation>
    <scope>NUCLEOTIDE SEQUENCE</scope>
</reference>
<dbReference type="Proteomes" id="UP000708208">
    <property type="component" value="Unassembled WGS sequence"/>
</dbReference>
<protein>
    <submittedName>
        <fullName evidence="1">Uncharacterized protein</fullName>
    </submittedName>
</protein>
<organism evidence="1 2">
    <name type="scientific">Allacma fusca</name>
    <dbReference type="NCBI Taxonomy" id="39272"/>
    <lineage>
        <taxon>Eukaryota</taxon>
        <taxon>Metazoa</taxon>
        <taxon>Ecdysozoa</taxon>
        <taxon>Arthropoda</taxon>
        <taxon>Hexapoda</taxon>
        <taxon>Collembola</taxon>
        <taxon>Symphypleona</taxon>
        <taxon>Sminthuridae</taxon>
        <taxon>Allacma</taxon>
    </lineage>
</organism>
<feature type="non-terminal residue" evidence="1">
    <location>
        <position position="1"/>
    </location>
</feature>
<accession>A0A8J2NQ33</accession>